<dbReference type="AlphaFoldDB" id="A0AA97NZ07"/>
<feature type="signal peptide" evidence="1">
    <location>
        <begin position="1"/>
        <end position="21"/>
    </location>
</feature>
<keyword evidence="1" id="KW-0732">Signal</keyword>
<proteinExistence type="predicted"/>
<sequence length="95" mass="10300">MHISTLSQLLAMLALSATVLSAPTPIAASADDGHPGGPRAAAACQVPRLQVRAQRSRFKWETLILTPSWTLRTPMKRNLMWLKGSGMHVVTKLLA</sequence>
<evidence type="ECO:0000256" key="1">
    <source>
        <dbReference type="SAM" id="SignalP"/>
    </source>
</evidence>
<dbReference type="Proteomes" id="UP000011086">
    <property type="component" value="Unassembled WGS sequence"/>
</dbReference>
<gene>
    <name evidence="2" type="ORF">OOU_Y34scaffold00519g4</name>
</gene>
<dbReference type="EMBL" id="JH793992">
    <property type="protein sequence ID" value="ELQ38925.1"/>
    <property type="molecule type" value="Genomic_DNA"/>
</dbReference>
<reference evidence="2" key="1">
    <citation type="journal article" date="2012" name="PLoS Genet.">
        <title>Comparative analysis of the genomes of two field isolates of the rice blast fungus Magnaporthe oryzae.</title>
        <authorList>
            <person name="Xue M."/>
            <person name="Yang J."/>
            <person name="Li Z."/>
            <person name="Hu S."/>
            <person name="Yao N."/>
            <person name="Dean R.A."/>
            <person name="Zhao W."/>
            <person name="Shen M."/>
            <person name="Zhang H."/>
            <person name="Li C."/>
            <person name="Liu L."/>
            <person name="Cao L."/>
            <person name="Xu X."/>
            <person name="Xing Y."/>
            <person name="Hsiang T."/>
            <person name="Zhang Z."/>
            <person name="Xu J.R."/>
            <person name="Peng Y.L."/>
        </authorList>
    </citation>
    <scope>NUCLEOTIDE SEQUENCE</scope>
    <source>
        <strain evidence="2">Y34</strain>
    </source>
</reference>
<accession>A0AA97NZ07</accession>
<name>A0AA97NZ07_PYRO3</name>
<organism evidence="2">
    <name type="scientific">Pyricularia oryzae (strain Y34)</name>
    <name type="common">Rice blast fungus</name>
    <name type="synonym">Magnaporthe oryzae</name>
    <dbReference type="NCBI Taxonomy" id="1143189"/>
    <lineage>
        <taxon>Eukaryota</taxon>
        <taxon>Fungi</taxon>
        <taxon>Dikarya</taxon>
        <taxon>Ascomycota</taxon>
        <taxon>Pezizomycotina</taxon>
        <taxon>Sordariomycetes</taxon>
        <taxon>Sordariomycetidae</taxon>
        <taxon>Magnaporthales</taxon>
        <taxon>Pyriculariaceae</taxon>
        <taxon>Pyricularia</taxon>
    </lineage>
</organism>
<evidence type="ECO:0000313" key="2">
    <source>
        <dbReference type="EMBL" id="ELQ38925.1"/>
    </source>
</evidence>
<feature type="chain" id="PRO_5041737387" evidence="1">
    <location>
        <begin position="22"/>
        <end position="95"/>
    </location>
</feature>
<protein>
    <submittedName>
        <fullName evidence="2">Uncharacterized protein</fullName>
    </submittedName>
</protein>